<sequence length="70" mass="7462">MAAHRPAQAQMAREQVKAVEEVGLLSANLFSPLYPNHSSEDSSVADNSETPLSTGIQGPELTSRLANDLL</sequence>
<proteinExistence type="predicted"/>
<evidence type="ECO:0000313" key="2">
    <source>
        <dbReference type="EMBL" id="KAJ1131705.1"/>
    </source>
</evidence>
<feature type="compositionally biased region" description="Polar residues" evidence="1">
    <location>
        <begin position="41"/>
        <end position="56"/>
    </location>
</feature>
<feature type="region of interest" description="Disordered" evidence="1">
    <location>
        <begin position="30"/>
        <end position="70"/>
    </location>
</feature>
<protein>
    <submittedName>
        <fullName evidence="2">Uncharacterized protein</fullName>
    </submittedName>
</protein>
<dbReference type="EMBL" id="JANPWB010000011">
    <property type="protein sequence ID" value="KAJ1131705.1"/>
    <property type="molecule type" value="Genomic_DNA"/>
</dbReference>
<organism evidence="2 3">
    <name type="scientific">Pleurodeles waltl</name>
    <name type="common">Iberian ribbed newt</name>
    <dbReference type="NCBI Taxonomy" id="8319"/>
    <lineage>
        <taxon>Eukaryota</taxon>
        <taxon>Metazoa</taxon>
        <taxon>Chordata</taxon>
        <taxon>Craniata</taxon>
        <taxon>Vertebrata</taxon>
        <taxon>Euteleostomi</taxon>
        <taxon>Amphibia</taxon>
        <taxon>Batrachia</taxon>
        <taxon>Caudata</taxon>
        <taxon>Salamandroidea</taxon>
        <taxon>Salamandridae</taxon>
        <taxon>Pleurodelinae</taxon>
        <taxon>Pleurodeles</taxon>
    </lineage>
</organism>
<keyword evidence="3" id="KW-1185">Reference proteome</keyword>
<comment type="caution">
    <text evidence="2">The sequence shown here is derived from an EMBL/GenBank/DDBJ whole genome shotgun (WGS) entry which is preliminary data.</text>
</comment>
<reference evidence="2" key="1">
    <citation type="journal article" date="2022" name="bioRxiv">
        <title>Sequencing and chromosome-scale assembly of the giantPleurodeles waltlgenome.</title>
        <authorList>
            <person name="Brown T."/>
            <person name="Elewa A."/>
            <person name="Iarovenko S."/>
            <person name="Subramanian E."/>
            <person name="Araus A.J."/>
            <person name="Petzold A."/>
            <person name="Susuki M."/>
            <person name="Suzuki K.-i.T."/>
            <person name="Hayashi T."/>
            <person name="Toyoda A."/>
            <person name="Oliveira C."/>
            <person name="Osipova E."/>
            <person name="Leigh N.D."/>
            <person name="Simon A."/>
            <person name="Yun M.H."/>
        </authorList>
    </citation>
    <scope>NUCLEOTIDE SEQUENCE</scope>
    <source>
        <strain evidence="2">20211129_DDA</strain>
        <tissue evidence="2">Liver</tissue>
    </source>
</reference>
<dbReference type="AlphaFoldDB" id="A0AAV7Q125"/>
<dbReference type="Proteomes" id="UP001066276">
    <property type="component" value="Chromosome 7"/>
</dbReference>
<evidence type="ECO:0000256" key="1">
    <source>
        <dbReference type="SAM" id="MobiDB-lite"/>
    </source>
</evidence>
<accession>A0AAV7Q125</accession>
<gene>
    <name evidence="2" type="ORF">NDU88_010039</name>
</gene>
<name>A0AAV7Q125_PLEWA</name>
<evidence type="ECO:0000313" key="3">
    <source>
        <dbReference type="Proteomes" id="UP001066276"/>
    </source>
</evidence>